<dbReference type="SUPFAM" id="SSF46966">
    <property type="entry name" value="Spectrin repeat"/>
    <property type="match status" value="1"/>
</dbReference>
<dbReference type="Pfam" id="PF02591">
    <property type="entry name" value="Zn_ribbon_9"/>
    <property type="match status" value="1"/>
</dbReference>
<evidence type="ECO:0000256" key="1">
    <source>
        <dbReference type="SAM" id="Coils"/>
    </source>
</evidence>
<name>A0A2A9DYN2_9MICO</name>
<dbReference type="InterPro" id="IPR056003">
    <property type="entry name" value="CT398_CC_hairpin"/>
</dbReference>
<protein>
    <submittedName>
        <fullName evidence="4">Uncharacterized protein</fullName>
    </submittedName>
</protein>
<dbReference type="Proteomes" id="UP000221369">
    <property type="component" value="Unassembled WGS sequence"/>
</dbReference>
<comment type="caution">
    <text evidence="4">The sequence shown here is derived from an EMBL/GenBank/DDBJ whole genome shotgun (WGS) entry which is preliminary data.</text>
</comment>
<evidence type="ECO:0000313" key="5">
    <source>
        <dbReference type="Proteomes" id="UP000221369"/>
    </source>
</evidence>
<dbReference type="InterPro" id="IPR003743">
    <property type="entry name" value="Zf-RING_7"/>
</dbReference>
<dbReference type="EMBL" id="PDJE01000001">
    <property type="protein sequence ID" value="PFG31245.1"/>
    <property type="molecule type" value="Genomic_DNA"/>
</dbReference>
<keyword evidence="5" id="KW-1185">Reference proteome</keyword>
<feature type="coiled-coil region" evidence="1">
    <location>
        <begin position="63"/>
        <end position="120"/>
    </location>
</feature>
<keyword evidence="1" id="KW-0175">Coiled coil</keyword>
<evidence type="ECO:0000259" key="3">
    <source>
        <dbReference type="Pfam" id="PF24481"/>
    </source>
</evidence>
<dbReference type="Gene3D" id="1.10.287.1490">
    <property type="match status" value="1"/>
</dbReference>
<sequence length="250" mass="27146">MKETYVKAPNSEQKKLLDLQQSDSGIDRLRHRERNLPEDHALTEANAERDAITRRLATEVGAVEDAQADLARLESDAATVAARMQRDEQRLQQTSSVKDVAALEAELDSLRKRTSALEEQQLEVMQAVEDATVVADSTRAESSAISDRISEITAQRQSSLDAIAAEMGTLNGARTALAQSLDTALLEIYEKQRAKTGIGAALFRAGTCGGCTMTLTGQDLADVRAAAIDDVVRCPECNCIVVRTEESGLW</sequence>
<accession>A0A2A9DYN2</accession>
<dbReference type="Pfam" id="PF24481">
    <property type="entry name" value="CT398_CC"/>
    <property type="match status" value="1"/>
</dbReference>
<organism evidence="4 5">
    <name type="scientific">Paramicrobacterium agarici</name>
    <dbReference type="NCBI Taxonomy" id="630514"/>
    <lineage>
        <taxon>Bacteria</taxon>
        <taxon>Bacillati</taxon>
        <taxon>Actinomycetota</taxon>
        <taxon>Actinomycetes</taxon>
        <taxon>Micrococcales</taxon>
        <taxon>Microbacteriaceae</taxon>
        <taxon>Paramicrobacterium</taxon>
    </lineage>
</organism>
<evidence type="ECO:0000313" key="4">
    <source>
        <dbReference type="EMBL" id="PFG31245.1"/>
    </source>
</evidence>
<feature type="domain" description="C4-type zinc ribbon" evidence="2">
    <location>
        <begin position="207"/>
        <end position="241"/>
    </location>
</feature>
<reference evidence="4 5" key="1">
    <citation type="submission" date="2017-10" db="EMBL/GenBank/DDBJ databases">
        <title>Sequencing the genomes of 1000 actinobacteria strains.</title>
        <authorList>
            <person name="Klenk H.-P."/>
        </authorList>
    </citation>
    <scope>NUCLEOTIDE SEQUENCE [LARGE SCALE GENOMIC DNA]</scope>
    <source>
        <strain evidence="4 5">DSM 21798</strain>
    </source>
</reference>
<dbReference type="AlphaFoldDB" id="A0A2A9DYN2"/>
<gene>
    <name evidence="4" type="ORF">ATJ78_2203</name>
</gene>
<evidence type="ECO:0000259" key="2">
    <source>
        <dbReference type="Pfam" id="PF02591"/>
    </source>
</evidence>
<feature type="domain" description="CT398-like coiled coil hairpin" evidence="3">
    <location>
        <begin position="19"/>
        <end position="197"/>
    </location>
</feature>
<proteinExistence type="predicted"/>